<dbReference type="InterPro" id="IPR012677">
    <property type="entry name" value="Nucleotide-bd_a/b_plait_sf"/>
</dbReference>
<sequence>MAKDKKQSKAAAAPVKASKPVADQKVKAGRVTKPAEKTKVAKETAKKVEKKSKKAKKEPTPEPSSDEESEDDASSASSESSSEEAEVKPKANGAAAKKAESSDEDSDSSASDSEKPAQKKAAAAPKANGKAAGAAKKADSDSDSDDSESDSEVVEGGAAKEDVSSDSDSSDDEEAEAPKAKANGKAAAAAADSDDSDDSDDSSDSDEEEKPKAVESKKRKAEAEPAHATKKNKTEAVDESAPTGNLFVGNISWNVDEEWLTREFEEFGELAGVRIITDRDSGRSKGFGYVEFSDPQNAKKALEAKNGAELDGRELRLDFSTPRTNDGPGAGNKSNDRAARFGDTTNAPAATLFVGNISFDADENAITEYFQEHGTIKAVRLPTDRETGAPKGFGYVEMSSIEEAQAAFTALQGADIAGRPIRLDYAAERSNDGGDRGGRGGRGGGRGGFDRGGRGGGRGGFGDRGGRGGGRGFGGGRGRGGDRGGRGRPQTTNRGGFGDFSGQKISF</sequence>
<reference evidence="5 6" key="1">
    <citation type="submission" date="2015-03" db="EMBL/GenBank/DDBJ databases">
        <title>RNA-seq based gene annotation and comparative genomics of four Zymoseptoria species reveal species-specific pathogenicity related genes and transposable element activity.</title>
        <authorList>
            <person name="Grandaubert J."/>
            <person name="Bhattacharyya A."/>
            <person name="Stukenbrock E.H."/>
        </authorList>
    </citation>
    <scope>NUCLEOTIDE SEQUENCE [LARGE SCALE GENOMIC DNA]</scope>
    <source>
        <strain evidence="5 6">Zb18110</strain>
    </source>
</reference>
<feature type="compositionally biased region" description="Basic and acidic residues" evidence="3">
    <location>
        <begin position="209"/>
        <end position="236"/>
    </location>
</feature>
<feature type="compositionally biased region" description="Acidic residues" evidence="3">
    <location>
        <begin position="64"/>
        <end position="73"/>
    </location>
</feature>
<feature type="compositionally biased region" description="Gly residues" evidence="3">
    <location>
        <begin position="454"/>
        <end position="478"/>
    </location>
</feature>
<protein>
    <submittedName>
        <fullName evidence="5">RNA-binding domain-containing protein</fullName>
    </submittedName>
</protein>
<keyword evidence="1 2" id="KW-0694">RNA-binding</keyword>
<feature type="compositionally biased region" description="Low complexity" evidence="3">
    <location>
        <begin position="9"/>
        <end position="21"/>
    </location>
</feature>
<feature type="compositionally biased region" description="Basic and acidic residues" evidence="3">
    <location>
        <begin position="427"/>
        <end position="438"/>
    </location>
</feature>
<dbReference type="InterPro" id="IPR052462">
    <property type="entry name" value="SLIRP/GR-RBP-like"/>
</dbReference>
<feature type="region of interest" description="Disordered" evidence="3">
    <location>
        <begin position="318"/>
        <end position="338"/>
    </location>
</feature>
<dbReference type="PROSITE" id="PS50102">
    <property type="entry name" value="RRM"/>
    <property type="match status" value="2"/>
</dbReference>
<accession>A0A0F4GCY6</accession>
<proteinExistence type="predicted"/>
<evidence type="ECO:0000256" key="2">
    <source>
        <dbReference type="PROSITE-ProRule" id="PRU00176"/>
    </source>
</evidence>
<feature type="domain" description="RRM" evidence="4">
    <location>
        <begin position="350"/>
        <end position="428"/>
    </location>
</feature>
<feature type="domain" description="RRM" evidence="4">
    <location>
        <begin position="244"/>
        <end position="322"/>
    </location>
</feature>
<dbReference type="EMBL" id="LAFY01004085">
    <property type="protein sequence ID" value="KJX95251.1"/>
    <property type="molecule type" value="Genomic_DNA"/>
</dbReference>
<evidence type="ECO:0000259" key="4">
    <source>
        <dbReference type="PROSITE" id="PS50102"/>
    </source>
</evidence>
<dbReference type="InterPro" id="IPR000504">
    <property type="entry name" value="RRM_dom"/>
</dbReference>
<dbReference type="InterPro" id="IPR035979">
    <property type="entry name" value="RBD_domain_sf"/>
</dbReference>
<feature type="region of interest" description="Disordered" evidence="3">
    <location>
        <begin position="1"/>
        <end position="247"/>
    </location>
</feature>
<keyword evidence="6" id="KW-1185">Reference proteome</keyword>
<dbReference type="Gene3D" id="3.30.70.330">
    <property type="match status" value="2"/>
</dbReference>
<feature type="compositionally biased region" description="Low complexity" evidence="3">
    <location>
        <begin position="119"/>
        <end position="135"/>
    </location>
</feature>
<evidence type="ECO:0000256" key="1">
    <source>
        <dbReference type="ARBA" id="ARBA00022884"/>
    </source>
</evidence>
<dbReference type="GO" id="GO:0003723">
    <property type="term" value="F:RNA binding"/>
    <property type="evidence" value="ECO:0007669"/>
    <property type="project" value="UniProtKB-UniRule"/>
</dbReference>
<feature type="compositionally biased region" description="Basic and acidic residues" evidence="3">
    <location>
        <begin position="33"/>
        <end position="47"/>
    </location>
</feature>
<comment type="caution">
    <text evidence="5">The sequence shown here is derived from an EMBL/GenBank/DDBJ whole genome shotgun (WGS) entry which is preliminary data.</text>
</comment>
<feature type="compositionally biased region" description="Acidic residues" evidence="3">
    <location>
        <begin position="192"/>
        <end position="208"/>
    </location>
</feature>
<dbReference type="STRING" id="1047168.A0A0F4GCY6"/>
<gene>
    <name evidence="5" type="ORF">TI39_contig4125g00013</name>
</gene>
<dbReference type="AlphaFoldDB" id="A0A0F4GCY6"/>
<name>A0A0F4GCY6_9PEZI</name>
<feature type="compositionally biased region" description="Acidic residues" evidence="3">
    <location>
        <begin position="164"/>
        <end position="175"/>
    </location>
</feature>
<dbReference type="PANTHER" id="PTHR48027">
    <property type="entry name" value="HETEROGENEOUS NUCLEAR RIBONUCLEOPROTEIN 87F-RELATED"/>
    <property type="match status" value="1"/>
</dbReference>
<dbReference type="Proteomes" id="UP000033647">
    <property type="component" value="Unassembled WGS sequence"/>
</dbReference>
<evidence type="ECO:0000313" key="6">
    <source>
        <dbReference type="Proteomes" id="UP000033647"/>
    </source>
</evidence>
<feature type="compositionally biased region" description="Low complexity" evidence="3">
    <location>
        <begin position="180"/>
        <end position="191"/>
    </location>
</feature>
<dbReference type="SUPFAM" id="SSF54928">
    <property type="entry name" value="RNA-binding domain, RBD"/>
    <property type="match status" value="2"/>
</dbReference>
<feature type="region of interest" description="Disordered" evidence="3">
    <location>
        <begin position="427"/>
        <end position="507"/>
    </location>
</feature>
<feature type="compositionally biased region" description="Acidic residues" evidence="3">
    <location>
        <begin position="141"/>
        <end position="153"/>
    </location>
</feature>
<evidence type="ECO:0000256" key="3">
    <source>
        <dbReference type="SAM" id="MobiDB-lite"/>
    </source>
</evidence>
<dbReference type="Pfam" id="PF00076">
    <property type="entry name" value="RRM_1"/>
    <property type="match status" value="2"/>
</dbReference>
<evidence type="ECO:0000313" key="5">
    <source>
        <dbReference type="EMBL" id="KJX95251.1"/>
    </source>
</evidence>
<dbReference type="OrthoDB" id="439808at2759"/>
<organism evidence="5 6">
    <name type="scientific">Zymoseptoria brevis</name>
    <dbReference type="NCBI Taxonomy" id="1047168"/>
    <lineage>
        <taxon>Eukaryota</taxon>
        <taxon>Fungi</taxon>
        <taxon>Dikarya</taxon>
        <taxon>Ascomycota</taxon>
        <taxon>Pezizomycotina</taxon>
        <taxon>Dothideomycetes</taxon>
        <taxon>Dothideomycetidae</taxon>
        <taxon>Mycosphaerellales</taxon>
        <taxon>Mycosphaerellaceae</taxon>
        <taxon>Zymoseptoria</taxon>
    </lineage>
</organism>
<dbReference type="SMART" id="SM00360">
    <property type="entry name" value="RRM"/>
    <property type="match status" value="2"/>
</dbReference>